<keyword evidence="4" id="KW-1185">Reference proteome</keyword>
<dbReference type="KEGG" id="pnl:PNK_0683"/>
<name>A0A0U5JEJ2_9BACT</name>
<feature type="transmembrane region" description="Helical" evidence="1">
    <location>
        <begin position="32"/>
        <end position="55"/>
    </location>
</feature>
<dbReference type="InterPro" id="IPR038765">
    <property type="entry name" value="Papain-like_cys_pep_sf"/>
</dbReference>
<dbReference type="SUPFAM" id="SSF54001">
    <property type="entry name" value="Cysteine proteinases"/>
    <property type="match status" value="1"/>
</dbReference>
<accession>A0A0U5JEJ2</accession>
<dbReference type="Proteomes" id="UP000069902">
    <property type="component" value="Chromosome cPNK"/>
</dbReference>
<keyword evidence="1" id="KW-0472">Membrane</keyword>
<proteinExistence type="predicted"/>
<evidence type="ECO:0000256" key="1">
    <source>
        <dbReference type="SAM" id="Phobius"/>
    </source>
</evidence>
<dbReference type="PATRIC" id="fig|389348.3.peg.745"/>
<feature type="domain" description="USP" evidence="2">
    <location>
        <begin position="101"/>
        <end position="338"/>
    </location>
</feature>
<dbReference type="InParanoid" id="A0A0U5JEJ2"/>
<protein>
    <recommendedName>
        <fullName evidence="2">USP domain-containing protein</fullName>
    </recommendedName>
</protein>
<reference evidence="4" key="1">
    <citation type="submission" date="2015-09" db="EMBL/GenBank/DDBJ databases">
        <authorList>
            <person name="Bertelli C."/>
        </authorList>
    </citation>
    <scope>NUCLEOTIDE SEQUENCE [LARGE SCALE GENOMIC DNA]</scope>
    <source>
        <strain evidence="4">KNic</strain>
    </source>
</reference>
<dbReference type="RefSeq" id="WP_059060304.1">
    <property type="nucleotide sequence ID" value="NZ_LN879502.1"/>
</dbReference>
<dbReference type="PROSITE" id="PS00972">
    <property type="entry name" value="USP_1"/>
    <property type="match status" value="1"/>
</dbReference>
<dbReference type="AlphaFoldDB" id="A0A0U5JEJ2"/>
<dbReference type="Gene3D" id="3.90.70.10">
    <property type="entry name" value="Cysteine proteinases"/>
    <property type="match status" value="1"/>
</dbReference>
<sequence>MINLIFSPQNIDLYHCCHEERVIDITEYKTRVIALSIIFAMLTPFLLGIGGYLLASRVLSAHYKWKKIENFEKQKEILKIDHLAQNIFFEGQPALLLEQTGGMANGGNSCYLSALLQCVKTIPYFWSYLDEEKNPLHHYVNETGENYAKRQALRMQLKELLKMSLRGELVTADHINAFRHQIRDYDATILSERGPEDSREVWCALSKILGLPDLSITSDQVFALSNAIVLESLFFNDLARHLEGTKLMKVSPILALRTDTFGDRGITPPESLEMACEGFSAPLRYKLVSILSCDGHTTAHVRSGDGWVFFDDDVLIQRVPEQSEMSKAWSTMVFYQLEDRQT</sequence>
<gene>
    <name evidence="3" type="ORF">PNK_0683</name>
</gene>
<evidence type="ECO:0000259" key="2">
    <source>
        <dbReference type="PROSITE" id="PS50235"/>
    </source>
</evidence>
<dbReference type="EMBL" id="LN879502">
    <property type="protein sequence ID" value="CUI16309.1"/>
    <property type="molecule type" value="Genomic_DNA"/>
</dbReference>
<dbReference type="GO" id="GO:0004843">
    <property type="term" value="F:cysteine-type deubiquitinase activity"/>
    <property type="evidence" value="ECO:0007669"/>
    <property type="project" value="InterPro"/>
</dbReference>
<evidence type="ECO:0000313" key="4">
    <source>
        <dbReference type="Proteomes" id="UP000069902"/>
    </source>
</evidence>
<dbReference type="InterPro" id="IPR028889">
    <property type="entry name" value="USP"/>
</dbReference>
<dbReference type="InterPro" id="IPR018200">
    <property type="entry name" value="USP_CS"/>
</dbReference>
<keyword evidence="1" id="KW-0812">Transmembrane</keyword>
<organism evidence="3 4">
    <name type="scientific">Candidatus Protochlamydia naegleriophila</name>
    <dbReference type="NCBI Taxonomy" id="389348"/>
    <lineage>
        <taxon>Bacteria</taxon>
        <taxon>Pseudomonadati</taxon>
        <taxon>Chlamydiota</taxon>
        <taxon>Chlamydiia</taxon>
        <taxon>Parachlamydiales</taxon>
        <taxon>Parachlamydiaceae</taxon>
        <taxon>Candidatus Protochlamydia</taxon>
    </lineage>
</organism>
<keyword evidence="1" id="KW-1133">Transmembrane helix</keyword>
<dbReference type="PROSITE" id="PS50235">
    <property type="entry name" value="USP_3"/>
    <property type="match status" value="1"/>
</dbReference>
<evidence type="ECO:0000313" key="3">
    <source>
        <dbReference type="EMBL" id="CUI16309.1"/>
    </source>
</evidence>